<evidence type="ECO:0000313" key="1">
    <source>
        <dbReference type="EMBL" id="QCD42854.1"/>
    </source>
</evidence>
<dbReference type="Proteomes" id="UP000297149">
    <property type="component" value="Chromosome"/>
</dbReference>
<dbReference type="RefSeq" id="WP_121700092.1">
    <property type="nucleotide sequence ID" value="NZ_CP039396.1"/>
</dbReference>
<proteinExistence type="predicted"/>
<accession>A0A4P7W4B5</accession>
<keyword evidence="2" id="KW-1185">Reference proteome</keyword>
<sequence length="122" mass="14991">MSHQIITKMAYNASTRHIETWQHSNNVWPRTDCFYAMDVGTDEKMFQFIKLIAERSWQGRKWRRQFEILFKEYPELRMDSYENELRGKTWEEYCAIRRKYEELAESKRGDIVARFKQLVKIK</sequence>
<name>A0A4P7W4B5_9BACT</name>
<dbReference type="EMBL" id="CP039396">
    <property type="protein sequence ID" value="QCD42854.1"/>
    <property type="molecule type" value="Genomic_DNA"/>
</dbReference>
<organism evidence="1 2">
    <name type="scientific">Duncaniella dubosii</name>
    <dbReference type="NCBI Taxonomy" id="2518971"/>
    <lineage>
        <taxon>Bacteria</taxon>
        <taxon>Pseudomonadati</taxon>
        <taxon>Bacteroidota</taxon>
        <taxon>Bacteroidia</taxon>
        <taxon>Bacteroidales</taxon>
        <taxon>Muribaculaceae</taxon>
        <taxon>Duncaniella</taxon>
    </lineage>
</organism>
<dbReference type="KEGG" id="ddb:E7747_11490"/>
<protein>
    <submittedName>
        <fullName evidence="1">Uncharacterized protein</fullName>
    </submittedName>
</protein>
<evidence type="ECO:0000313" key="2">
    <source>
        <dbReference type="Proteomes" id="UP000297149"/>
    </source>
</evidence>
<gene>
    <name evidence="1" type="ORF">E7747_11490</name>
</gene>
<dbReference type="AlphaFoldDB" id="A0A4P7W4B5"/>
<reference evidence="2" key="1">
    <citation type="submission" date="2019-02" db="EMBL/GenBank/DDBJ databases">
        <title>Isolation and identification of novel species under the genus Muribaculum.</title>
        <authorList>
            <person name="Miyake S."/>
            <person name="Ding Y."/>
            <person name="Low A."/>
            <person name="Soh M."/>
            <person name="Seedorf H."/>
        </authorList>
    </citation>
    <scope>NUCLEOTIDE SEQUENCE [LARGE SCALE GENOMIC DNA]</scope>
    <source>
        <strain evidence="2">H5</strain>
    </source>
</reference>